<evidence type="ECO:0000313" key="2">
    <source>
        <dbReference type="EMBL" id="CAG6685562.1"/>
    </source>
</evidence>
<protein>
    <submittedName>
        <fullName evidence="2">Uncharacterized protein</fullName>
    </submittedName>
</protein>
<reference evidence="2" key="1">
    <citation type="submission" date="2021-05" db="EMBL/GenBank/DDBJ databases">
        <authorList>
            <person name="Alioto T."/>
            <person name="Alioto T."/>
            <person name="Gomez Garrido J."/>
        </authorList>
    </citation>
    <scope>NUCLEOTIDE SEQUENCE</scope>
</reference>
<keyword evidence="1" id="KW-1133">Transmembrane helix</keyword>
<proteinExistence type="predicted"/>
<organism evidence="2">
    <name type="scientific">Cacopsylla melanoneura</name>
    <dbReference type="NCBI Taxonomy" id="428564"/>
    <lineage>
        <taxon>Eukaryota</taxon>
        <taxon>Metazoa</taxon>
        <taxon>Ecdysozoa</taxon>
        <taxon>Arthropoda</taxon>
        <taxon>Hexapoda</taxon>
        <taxon>Insecta</taxon>
        <taxon>Pterygota</taxon>
        <taxon>Neoptera</taxon>
        <taxon>Paraneoptera</taxon>
        <taxon>Hemiptera</taxon>
        <taxon>Sternorrhyncha</taxon>
        <taxon>Psylloidea</taxon>
        <taxon>Psyllidae</taxon>
        <taxon>Psyllinae</taxon>
        <taxon>Cacopsylla</taxon>
    </lineage>
</organism>
<name>A0A8D8X6I2_9HEMI</name>
<dbReference type="AlphaFoldDB" id="A0A8D8X6I2"/>
<keyword evidence="1" id="KW-0472">Membrane</keyword>
<dbReference type="EMBL" id="HBUF01272252">
    <property type="protein sequence ID" value="CAG6685562.1"/>
    <property type="molecule type" value="Transcribed_RNA"/>
</dbReference>
<sequence>MTGPAVVEPVPAVPVVPVPVVPVVLVPVVVVLVPAVVVLPGVVEPVESEPPVVLATLNEHTLGATQHGAVPLTDAASLEQKSSAGPAVAHSPGVVEAGVPEAGVEEAGVVVEAGVVEVEDAEFTSQILALSASDKQS</sequence>
<keyword evidence="1" id="KW-0812">Transmembrane</keyword>
<feature type="transmembrane region" description="Helical" evidence="1">
    <location>
        <begin position="20"/>
        <end position="43"/>
    </location>
</feature>
<evidence type="ECO:0000256" key="1">
    <source>
        <dbReference type="SAM" id="Phobius"/>
    </source>
</evidence>
<accession>A0A8D8X6I2</accession>